<dbReference type="InterPro" id="IPR001507">
    <property type="entry name" value="ZP_dom"/>
</dbReference>
<feature type="compositionally biased region" description="Polar residues" evidence="8">
    <location>
        <begin position="332"/>
        <end position="344"/>
    </location>
</feature>
<feature type="domain" description="ZP" evidence="10">
    <location>
        <begin position="10"/>
        <end position="231"/>
    </location>
</feature>
<comment type="subcellular location">
    <subcellularLocation>
        <location evidence="1">Cell membrane</location>
        <topology evidence="1">Single-pass type I membrane protein</topology>
    </subcellularLocation>
</comment>
<organism evidence="11 12">
    <name type="scientific">Globodera rostochiensis</name>
    <name type="common">Golden nematode worm</name>
    <name type="synonym">Heterodera rostochiensis</name>
    <dbReference type="NCBI Taxonomy" id="31243"/>
    <lineage>
        <taxon>Eukaryota</taxon>
        <taxon>Metazoa</taxon>
        <taxon>Ecdysozoa</taxon>
        <taxon>Nematoda</taxon>
        <taxon>Chromadorea</taxon>
        <taxon>Rhabditida</taxon>
        <taxon>Tylenchina</taxon>
        <taxon>Tylenchomorpha</taxon>
        <taxon>Tylenchoidea</taxon>
        <taxon>Heteroderidae</taxon>
        <taxon>Heteroderinae</taxon>
        <taxon>Globodera</taxon>
    </lineage>
</organism>
<name>A0A914HIU3_GLORO</name>
<sequence>MILSADPIVHCGVDSMLLDIRTQRPFWGRVFVKGFSQQPECQLLGNGTMTAFKFGVQFERCGLKRSREINGISVATVVVVSFHPLFITKLDSAFRLSCFYTESRKTVAQQLEVGQLITAASIRAEHKMPTCRCTTGGACHPEDTPSYCMRVHSCTVSDGQGGEAVEVLDRRGCAVDGLLIRDLEYSGDLSAGQSASVFKFADKPTLHFNCQIELTQRDSAASNCSMNRPKCGPAAAGGEEFAKAKKTQNKSNEIAAPAAASRADENGGGEKSSEDEESYGANRSPAEPFTTRWNFAASGAFRAPGGIVTDKSLQAAQFRLAPNKSEARESATLAQTQVKPSWQNREFEPPTQRQEVTYDDDEAEQDRRMEAASRARRGIFAVFILEKKQIHAELLGYRRVADFDLPDRSLVVIDVDEQHIAPWRQQNASSTSFTATKNEHCHFITEQTLPWAILITLLLLLSLLAILLWTNVFSGGGRKREYFVSDAFGRGEKGTSGRRSRSSSSRRRSSLKVREERTKNTEAGREEDGGRGGGGGGSITMRF</sequence>
<accession>A0A914HIU3</accession>
<keyword evidence="5" id="KW-0732">Signal</keyword>
<keyword evidence="4 9" id="KW-0812">Transmembrane</keyword>
<feature type="compositionally biased region" description="Basic and acidic residues" evidence="8">
    <location>
        <begin position="512"/>
        <end position="530"/>
    </location>
</feature>
<dbReference type="Pfam" id="PF25057">
    <property type="entry name" value="CUT_N"/>
    <property type="match status" value="1"/>
</dbReference>
<keyword evidence="3" id="KW-1003">Cell membrane</keyword>
<evidence type="ECO:0000256" key="5">
    <source>
        <dbReference type="ARBA" id="ARBA00022729"/>
    </source>
</evidence>
<dbReference type="Pfam" id="PF25301">
    <property type="entry name" value="CUT_C"/>
    <property type="match status" value="1"/>
</dbReference>
<protein>
    <submittedName>
        <fullName evidence="12">ZP domain-containing protein</fullName>
    </submittedName>
</protein>
<evidence type="ECO:0000313" key="11">
    <source>
        <dbReference type="Proteomes" id="UP000887572"/>
    </source>
</evidence>
<evidence type="ECO:0000256" key="7">
    <source>
        <dbReference type="ARBA" id="ARBA00023136"/>
    </source>
</evidence>
<evidence type="ECO:0000256" key="2">
    <source>
        <dbReference type="ARBA" id="ARBA00022460"/>
    </source>
</evidence>
<dbReference type="PANTHER" id="PTHR22907:SF57">
    <property type="entry name" value="CUTICLIN-4"/>
    <property type="match status" value="1"/>
</dbReference>
<dbReference type="WBParaSite" id="Gr19_v10_g17566.t1">
    <property type="protein sequence ID" value="Gr19_v10_g17566.t1"/>
    <property type="gene ID" value="Gr19_v10_g17566"/>
</dbReference>
<proteinExistence type="predicted"/>
<keyword evidence="2" id="KW-0193">Cuticle</keyword>
<keyword evidence="11" id="KW-1185">Reference proteome</keyword>
<dbReference type="GO" id="GO:0005886">
    <property type="term" value="C:plasma membrane"/>
    <property type="evidence" value="ECO:0007669"/>
    <property type="project" value="UniProtKB-SubCell"/>
</dbReference>
<reference evidence="12" key="1">
    <citation type="submission" date="2022-11" db="UniProtKB">
        <authorList>
            <consortium name="WormBaseParasite"/>
        </authorList>
    </citation>
    <scope>IDENTIFICATION</scope>
</reference>
<feature type="transmembrane region" description="Helical" evidence="9">
    <location>
        <begin position="449"/>
        <end position="470"/>
    </location>
</feature>
<evidence type="ECO:0000256" key="6">
    <source>
        <dbReference type="ARBA" id="ARBA00022989"/>
    </source>
</evidence>
<dbReference type="GO" id="GO:0042302">
    <property type="term" value="F:structural constituent of cuticle"/>
    <property type="evidence" value="ECO:0007669"/>
    <property type="project" value="UniProtKB-KW"/>
</dbReference>
<feature type="region of interest" description="Disordered" evidence="8">
    <location>
        <begin position="324"/>
        <end position="366"/>
    </location>
</feature>
<evidence type="ECO:0000259" key="10">
    <source>
        <dbReference type="PROSITE" id="PS51034"/>
    </source>
</evidence>
<dbReference type="SMART" id="SM00241">
    <property type="entry name" value="ZP"/>
    <property type="match status" value="1"/>
</dbReference>
<dbReference type="InterPro" id="IPR056953">
    <property type="entry name" value="CUT_N"/>
</dbReference>
<evidence type="ECO:0000313" key="12">
    <source>
        <dbReference type="WBParaSite" id="Gr19_v10_g17566.t1"/>
    </source>
</evidence>
<evidence type="ECO:0000256" key="9">
    <source>
        <dbReference type="SAM" id="Phobius"/>
    </source>
</evidence>
<evidence type="ECO:0000256" key="8">
    <source>
        <dbReference type="SAM" id="MobiDB-lite"/>
    </source>
</evidence>
<dbReference type="Proteomes" id="UP000887572">
    <property type="component" value="Unplaced"/>
</dbReference>
<feature type="region of interest" description="Disordered" evidence="8">
    <location>
        <begin position="491"/>
        <end position="543"/>
    </location>
</feature>
<keyword evidence="7 9" id="KW-0472">Membrane</keyword>
<evidence type="ECO:0000256" key="3">
    <source>
        <dbReference type="ARBA" id="ARBA00022475"/>
    </source>
</evidence>
<feature type="region of interest" description="Disordered" evidence="8">
    <location>
        <begin position="242"/>
        <end position="287"/>
    </location>
</feature>
<dbReference type="InterPro" id="IPR057475">
    <property type="entry name" value="CUT_C"/>
</dbReference>
<feature type="compositionally biased region" description="Basic residues" evidence="8">
    <location>
        <begin position="496"/>
        <end position="511"/>
    </location>
</feature>
<dbReference type="PANTHER" id="PTHR22907">
    <property type="entry name" value="GH04558P"/>
    <property type="match status" value="1"/>
</dbReference>
<keyword evidence="6 9" id="KW-1133">Transmembrane helix</keyword>
<feature type="compositionally biased region" description="Gly residues" evidence="8">
    <location>
        <begin position="531"/>
        <end position="543"/>
    </location>
</feature>
<evidence type="ECO:0000256" key="4">
    <source>
        <dbReference type="ARBA" id="ARBA00022692"/>
    </source>
</evidence>
<dbReference type="PROSITE" id="PS51034">
    <property type="entry name" value="ZP_2"/>
    <property type="match status" value="1"/>
</dbReference>
<dbReference type="AlphaFoldDB" id="A0A914HIU3"/>
<evidence type="ECO:0000256" key="1">
    <source>
        <dbReference type="ARBA" id="ARBA00004251"/>
    </source>
</evidence>
<dbReference type="InterPro" id="IPR051962">
    <property type="entry name" value="Cuticlin"/>
</dbReference>